<keyword evidence="2" id="KW-1185">Reference proteome</keyword>
<comment type="caution">
    <text evidence="1">The sequence shown here is derived from an EMBL/GenBank/DDBJ whole genome shotgun (WGS) entry which is preliminary data.</text>
</comment>
<evidence type="ECO:0000313" key="2">
    <source>
        <dbReference type="Proteomes" id="UP001607302"/>
    </source>
</evidence>
<dbReference type="EMBL" id="JAUDFV010000158">
    <property type="protein sequence ID" value="KAL2713221.1"/>
    <property type="molecule type" value="Genomic_DNA"/>
</dbReference>
<name>A0ABD1ZXX4_VESSQ</name>
<reference evidence="1 2" key="1">
    <citation type="journal article" date="2024" name="Ann. Entomol. Soc. Am.">
        <title>Genomic analyses of the southern and eastern yellowjacket wasps (Hymenoptera: Vespidae) reveal evolutionary signatures of social life.</title>
        <authorList>
            <person name="Catto M.A."/>
            <person name="Caine P.B."/>
            <person name="Orr S.E."/>
            <person name="Hunt B.G."/>
            <person name="Goodisman M.A.D."/>
        </authorList>
    </citation>
    <scope>NUCLEOTIDE SEQUENCE [LARGE SCALE GENOMIC DNA]</scope>
    <source>
        <strain evidence="1">233</strain>
        <tissue evidence="1">Head and thorax</tissue>
    </source>
</reference>
<proteinExistence type="predicted"/>
<organism evidence="1 2">
    <name type="scientific">Vespula squamosa</name>
    <name type="common">Southern yellow jacket</name>
    <name type="synonym">Wasp</name>
    <dbReference type="NCBI Taxonomy" id="30214"/>
    <lineage>
        <taxon>Eukaryota</taxon>
        <taxon>Metazoa</taxon>
        <taxon>Ecdysozoa</taxon>
        <taxon>Arthropoda</taxon>
        <taxon>Hexapoda</taxon>
        <taxon>Insecta</taxon>
        <taxon>Pterygota</taxon>
        <taxon>Neoptera</taxon>
        <taxon>Endopterygota</taxon>
        <taxon>Hymenoptera</taxon>
        <taxon>Apocrita</taxon>
        <taxon>Aculeata</taxon>
        <taxon>Vespoidea</taxon>
        <taxon>Vespidae</taxon>
        <taxon>Vespinae</taxon>
        <taxon>Vespula</taxon>
    </lineage>
</organism>
<dbReference type="Proteomes" id="UP001607302">
    <property type="component" value="Unassembled WGS sequence"/>
</dbReference>
<protein>
    <submittedName>
        <fullName evidence="1">Uncharacterized protein</fullName>
    </submittedName>
</protein>
<evidence type="ECO:0000313" key="1">
    <source>
        <dbReference type="EMBL" id="KAL2713221.1"/>
    </source>
</evidence>
<accession>A0ABD1ZXX4</accession>
<sequence length="73" mass="8582">MGRGICKGIEKIQWLHEFLSKRHSGLLLENKINILNVEDGMQYFISTELDNNEYLKCFSYKSNKFRAVKIVQT</sequence>
<dbReference type="AlphaFoldDB" id="A0ABD1ZXX4"/>
<gene>
    <name evidence="1" type="ORF">V1478_016919</name>
</gene>